<protein>
    <recommendedName>
        <fullName evidence="9">CENP-V/GFA domain-containing protein</fullName>
    </recommendedName>
</protein>
<dbReference type="eggNOG" id="COG3791">
    <property type="taxonomic scope" value="Bacteria"/>
</dbReference>
<dbReference type="Gene3D" id="3.30.70.270">
    <property type="match status" value="1"/>
</dbReference>
<keyword evidence="8" id="KW-1185">Reference proteome</keyword>
<comment type="caution">
    <text evidence="7">The sequence shown here is derived from an EMBL/GenBank/DDBJ whole genome shotgun (WGS) entry which is preliminary data.</text>
</comment>
<gene>
    <name evidence="7" type="ORF">SPV1_11866</name>
</gene>
<keyword evidence="3" id="KW-0862">Zinc</keyword>
<dbReference type="PANTHER" id="PTHR33337">
    <property type="entry name" value="GFA DOMAIN-CONTAINING PROTEIN"/>
    <property type="match status" value="1"/>
</dbReference>
<evidence type="ECO:0000259" key="6">
    <source>
        <dbReference type="PROSITE" id="PS51891"/>
    </source>
</evidence>
<dbReference type="OrthoDB" id="5298448at2"/>
<dbReference type="InterPro" id="IPR000160">
    <property type="entry name" value="GGDEF_dom"/>
</dbReference>
<evidence type="ECO:0000256" key="4">
    <source>
        <dbReference type="ARBA" id="ARBA00023239"/>
    </source>
</evidence>
<comment type="similarity">
    <text evidence="1">Belongs to the Gfa family.</text>
</comment>
<reference evidence="7 8" key="1">
    <citation type="submission" date="2006-09" db="EMBL/GenBank/DDBJ databases">
        <authorList>
            <person name="Emerson D."/>
            <person name="Ferriera S."/>
            <person name="Johnson J."/>
            <person name="Kravitz S."/>
            <person name="Halpern A."/>
            <person name="Remington K."/>
            <person name="Beeson K."/>
            <person name="Tran B."/>
            <person name="Rogers Y.-H."/>
            <person name="Friedman R."/>
            <person name="Venter J.C."/>
        </authorList>
    </citation>
    <scope>NUCLEOTIDE SEQUENCE [LARGE SCALE GENOMIC DNA]</scope>
    <source>
        <strain evidence="7 8">PV-1</strain>
    </source>
</reference>
<keyword evidence="4" id="KW-0456">Lyase</keyword>
<dbReference type="EMBL" id="AATS01000003">
    <property type="protein sequence ID" value="EAU55428.1"/>
    <property type="molecule type" value="Genomic_DNA"/>
</dbReference>
<dbReference type="GO" id="GO:0016846">
    <property type="term" value="F:carbon-sulfur lyase activity"/>
    <property type="evidence" value="ECO:0007669"/>
    <property type="project" value="InterPro"/>
</dbReference>
<dbReference type="Pfam" id="PF04828">
    <property type="entry name" value="GFA"/>
    <property type="match status" value="1"/>
</dbReference>
<organism evidence="7 8">
    <name type="scientific">Mariprofundus ferrooxydans PV-1</name>
    <dbReference type="NCBI Taxonomy" id="314345"/>
    <lineage>
        <taxon>Bacteria</taxon>
        <taxon>Pseudomonadati</taxon>
        <taxon>Pseudomonadota</taxon>
        <taxon>Candidatius Mariprofundia</taxon>
        <taxon>Mariprofundales</taxon>
        <taxon>Mariprofundaceae</taxon>
        <taxon>Mariprofundus</taxon>
    </lineage>
</organism>
<dbReference type="AlphaFoldDB" id="Q0F0W3"/>
<dbReference type="PANTHER" id="PTHR33337:SF40">
    <property type="entry name" value="CENP-V_GFA DOMAIN-CONTAINING PROTEIN-RELATED"/>
    <property type="match status" value="1"/>
</dbReference>
<feature type="domain" description="CENP-V/GFA" evidence="6">
    <location>
        <begin position="2"/>
        <end position="118"/>
    </location>
</feature>
<dbReference type="HOGENOM" id="CLU_939431_0_0_0"/>
<dbReference type="SUPFAM" id="SSF55073">
    <property type="entry name" value="Nucleotide cyclase"/>
    <property type="match status" value="1"/>
</dbReference>
<evidence type="ECO:0000313" key="7">
    <source>
        <dbReference type="EMBL" id="EAU55428.1"/>
    </source>
</evidence>
<evidence type="ECO:0000256" key="2">
    <source>
        <dbReference type="ARBA" id="ARBA00022723"/>
    </source>
</evidence>
<dbReference type="Proteomes" id="UP000005297">
    <property type="component" value="Unassembled WGS sequence"/>
</dbReference>
<dbReference type="InterPro" id="IPR043128">
    <property type="entry name" value="Rev_trsase/Diguanyl_cyclase"/>
</dbReference>
<evidence type="ECO:0008006" key="9">
    <source>
        <dbReference type="Google" id="ProtNLM"/>
    </source>
</evidence>
<sequence length="296" mass="32626">MFTGSCMCGQVRYEVRGEAGPITHCHCPTCRKAHASAFSSVTAVEAGGLIFTAGEALLKFYESSPGKRRYFCSNCGSQIYAKRDEQSHYILRMGTVDGDPGIRPACHIFTRYMAPWYDIHHHLPEHLEWPPKQEEGSPAIPAEYEELHTTMQDVFHLATRKEASTSLLLIMINIGEERTDTPPYITDLICRKIQLNVRDSDTVVTIGNHRFAVLLPYTDAKASLILAERIRNAIKGTGQQAISACIGAATLSADQLDPAAMVESMHTIIARAEHACRASQQKGGDKVTHCDALTPL</sequence>
<dbReference type="RefSeq" id="WP_009849891.1">
    <property type="nucleotide sequence ID" value="NZ_DS022294.1"/>
</dbReference>
<dbReference type="PROSITE" id="PS51891">
    <property type="entry name" value="CENP_V_GFA"/>
    <property type="match status" value="1"/>
</dbReference>
<dbReference type="InterPro" id="IPR011057">
    <property type="entry name" value="Mss4-like_sf"/>
</dbReference>
<keyword evidence="2" id="KW-0479">Metal-binding</keyword>
<proteinExistence type="inferred from homology"/>
<evidence type="ECO:0000256" key="3">
    <source>
        <dbReference type="ARBA" id="ARBA00022833"/>
    </source>
</evidence>
<dbReference type="InParanoid" id="Q0F0W3"/>
<dbReference type="SUPFAM" id="SSF51316">
    <property type="entry name" value="Mss4-like"/>
    <property type="match status" value="1"/>
</dbReference>
<evidence type="ECO:0000256" key="1">
    <source>
        <dbReference type="ARBA" id="ARBA00005495"/>
    </source>
</evidence>
<dbReference type="PROSITE" id="PS50887">
    <property type="entry name" value="GGDEF"/>
    <property type="match status" value="1"/>
</dbReference>
<feature type="domain" description="GGDEF" evidence="5">
    <location>
        <begin position="163"/>
        <end position="292"/>
    </location>
</feature>
<dbReference type="InterPro" id="IPR029787">
    <property type="entry name" value="Nucleotide_cyclase"/>
</dbReference>
<accession>Q0F0W3</accession>
<evidence type="ECO:0000259" key="5">
    <source>
        <dbReference type="PROSITE" id="PS50887"/>
    </source>
</evidence>
<name>Q0F0W3_9PROT</name>
<dbReference type="GO" id="GO:0046872">
    <property type="term" value="F:metal ion binding"/>
    <property type="evidence" value="ECO:0007669"/>
    <property type="project" value="UniProtKB-KW"/>
</dbReference>
<dbReference type="InterPro" id="IPR006913">
    <property type="entry name" value="CENP-V/GFA"/>
</dbReference>
<evidence type="ECO:0000313" key="8">
    <source>
        <dbReference type="Proteomes" id="UP000005297"/>
    </source>
</evidence>
<dbReference type="Gene3D" id="3.90.1590.10">
    <property type="entry name" value="glutathione-dependent formaldehyde- activating enzyme (gfa)"/>
    <property type="match status" value="1"/>
</dbReference>